<dbReference type="EMBL" id="JABBWK010000124">
    <property type="protein sequence ID" value="KAG1891744.1"/>
    <property type="molecule type" value="Genomic_DNA"/>
</dbReference>
<dbReference type="GeneID" id="64672095"/>
<protein>
    <submittedName>
        <fullName evidence="2">Uncharacterized protein</fullName>
    </submittedName>
</protein>
<comment type="caution">
    <text evidence="2">The sequence shown here is derived from an EMBL/GenBank/DDBJ whole genome shotgun (WGS) entry which is preliminary data.</text>
</comment>
<dbReference type="Proteomes" id="UP001195769">
    <property type="component" value="Unassembled WGS sequence"/>
</dbReference>
<sequence length="426" mass="46275">MSLQWTCDHCQATTVLADHDNPRDVKRAHYKKCLDKPKSVHNWPVPVLNGKYLCPFRFRHCKKDKCPGWLDPEVAPTVTVKEIYGIDADLLTPVGLGKCCEENFPLSAVHSKTLKLPVPTEREIESNLKQHTPIQDSRHHKVQDEQETPQSKPETARSQNLDSIAAMSNIFLKALADTTGMSFTLLAGGPPSEAHGELEVYRFHAGLMKLGNYPNFEMGVVGPFRDFLHYVYSSLPAVDFLPDFTQNVTTEAEFPSAPSGTTEYSDPFWASPEFDAILVKMLNDSQGGLVIQERHSTLATTALPTSSLTTGSPTVAAAALSIPDGSSVIVSAVLDAAPNRSPRAPPSSLTVPSAVHPALLSNVPSTASAMTPVIEPVHAASPNMADPLNAEHECRRTSRKSKPSKRNDVANSIGILGRAYRGVLKS</sequence>
<organism evidence="2 3">
    <name type="scientific">Suillus fuscotomentosus</name>
    <dbReference type="NCBI Taxonomy" id="1912939"/>
    <lineage>
        <taxon>Eukaryota</taxon>
        <taxon>Fungi</taxon>
        <taxon>Dikarya</taxon>
        <taxon>Basidiomycota</taxon>
        <taxon>Agaricomycotina</taxon>
        <taxon>Agaricomycetes</taxon>
        <taxon>Agaricomycetidae</taxon>
        <taxon>Boletales</taxon>
        <taxon>Suillineae</taxon>
        <taxon>Suillaceae</taxon>
        <taxon>Suillus</taxon>
    </lineage>
</organism>
<proteinExistence type="predicted"/>
<accession>A0AAD4DRX4</accession>
<gene>
    <name evidence="2" type="ORF">F5891DRAFT_986614</name>
</gene>
<evidence type="ECO:0000313" key="2">
    <source>
        <dbReference type="EMBL" id="KAG1891744.1"/>
    </source>
</evidence>
<evidence type="ECO:0000256" key="1">
    <source>
        <dbReference type="SAM" id="MobiDB-lite"/>
    </source>
</evidence>
<keyword evidence="3" id="KW-1185">Reference proteome</keyword>
<feature type="region of interest" description="Disordered" evidence="1">
    <location>
        <begin position="128"/>
        <end position="159"/>
    </location>
</feature>
<evidence type="ECO:0000313" key="3">
    <source>
        <dbReference type="Proteomes" id="UP001195769"/>
    </source>
</evidence>
<name>A0AAD4DRX4_9AGAM</name>
<feature type="compositionally biased region" description="Polar residues" evidence="1">
    <location>
        <begin position="148"/>
        <end position="159"/>
    </location>
</feature>
<reference evidence="2" key="1">
    <citation type="journal article" date="2020" name="New Phytol.">
        <title>Comparative genomics reveals dynamic genome evolution in host specialist ectomycorrhizal fungi.</title>
        <authorList>
            <person name="Lofgren L.A."/>
            <person name="Nguyen N.H."/>
            <person name="Vilgalys R."/>
            <person name="Ruytinx J."/>
            <person name="Liao H.L."/>
            <person name="Branco S."/>
            <person name="Kuo A."/>
            <person name="LaButti K."/>
            <person name="Lipzen A."/>
            <person name="Andreopoulos W."/>
            <person name="Pangilinan J."/>
            <person name="Riley R."/>
            <person name="Hundley H."/>
            <person name="Na H."/>
            <person name="Barry K."/>
            <person name="Grigoriev I.V."/>
            <person name="Stajich J.E."/>
            <person name="Kennedy P.G."/>
        </authorList>
    </citation>
    <scope>NUCLEOTIDE SEQUENCE</scope>
    <source>
        <strain evidence="2">FC203</strain>
    </source>
</reference>
<feature type="region of interest" description="Disordered" evidence="1">
    <location>
        <begin position="380"/>
        <end position="409"/>
    </location>
</feature>
<dbReference type="RefSeq" id="XP_041218220.1">
    <property type="nucleotide sequence ID" value="XM_041377797.1"/>
</dbReference>
<dbReference type="AlphaFoldDB" id="A0AAD4DRX4"/>